<name>A0A2P2NX52_RHIMU</name>
<evidence type="ECO:0000313" key="1">
    <source>
        <dbReference type="EMBL" id="MBX47030.1"/>
    </source>
</evidence>
<dbReference type="AlphaFoldDB" id="A0A2P2NX52"/>
<sequence>MSVELRVLVNPTFLKFKILISC</sequence>
<reference evidence="1" key="1">
    <citation type="submission" date="2018-02" db="EMBL/GenBank/DDBJ databases">
        <title>Rhizophora mucronata_Transcriptome.</title>
        <authorList>
            <person name="Meera S.P."/>
            <person name="Sreeshan A."/>
            <person name="Augustine A."/>
        </authorList>
    </citation>
    <scope>NUCLEOTIDE SEQUENCE</scope>
    <source>
        <tissue evidence="1">Leaf</tissue>
    </source>
</reference>
<dbReference type="EMBL" id="GGEC01066546">
    <property type="protein sequence ID" value="MBX47030.1"/>
    <property type="molecule type" value="Transcribed_RNA"/>
</dbReference>
<protein>
    <submittedName>
        <fullName evidence="1">Uncharacterized protein</fullName>
    </submittedName>
</protein>
<organism evidence="1">
    <name type="scientific">Rhizophora mucronata</name>
    <name type="common">Asiatic mangrove</name>
    <dbReference type="NCBI Taxonomy" id="61149"/>
    <lineage>
        <taxon>Eukaryota</taxon>
        <taxon>Viridiplantae</taxon>
        <taxon>Streptophyta</taxon>
        <taxon>Embryophyta</taxon>
        <taxon>Tracheophyta</taxon>
        <taxon>Spermatophyta</taxon>
        <taxon>Magnoliopsida</taxon>
        <taxon>eudicotyledons</taxon>
        <taxon>Gunneridae</taxon>
        <taxon>Pentapetalae</taxon>
        <taxon>rosids</taxon>
        <taxon>fabids</taxon>
        <taxon>Malpighiales</taxon>
        <taxon>Rhizophoraceae</taxon>
        <taxon>Rhizophora</taxon>
    </lineage>
</organism>
<accession>A0A2P2NX52</accession>
<proteinExistence type="predicted"/>